<evidence type="ECO:0000313" key="1">
    <source>
        <dbReference type="EMBL" id="GAE95227.1"/>
    </source>
</evidence>
<accession>W4VPU7</accession>
<proteinExistence type="predicted"/>
<dbReference type="Proteomes" id="UP000019102">
    <property type="component" value="Unassembled WGS sequence"/>
</dbReference>
<keyword evidence="2" id="KW-1185">Reference proteome</keyword>
<dbReference type="AlphaFoldDB" id="W4VPU7"/>
<gene>
    <name evidence="1" type="ORF">JCM21714_4442</name>
</gene>
<name>W4VPU7_9BACI</name>
<protein>
    <submittedName>
        <fullName evidence="1">Uncharacterized protein</fullName>
    </submittedName>
</protein>
<reference evidence="1 2" key="1">
    <citation type="journal article" date="2014" name="Genome Announc.">
        <title>Draft Genome Sequence of the Boron-Tolerant and Moderately Halotolerant Bacterium Gracilibacillus boraciitolerans JCM 21714T.</title>
        <authorList>
            <person name="Ahmed I."/>
            <person name="Oshima K."/>
            <person name="Suda W."/>
            <person name="Kitamura K."/>
            <person name="Iida T."/>
            <person name="Ohmori Y."/>
            <person name="Fujiwara T."/>
            <person name="Hattori M."/>
            <person name="Ohkuma M."/>
        </authorList>
    </citation>
    <scope>NUCLEOTIDE SEQUENCE [LARGE SCALE GENOMIC DNA]</scope>
    <source>
        <strain evidence="1 2">JCM 21714</strain>
    </source>
</reference>
<evidence type="ECO:0000313" key="2">
    <source>
        <dbReference type="Proteomes" id="UP000019102"/>
    </source>
</evidence>
<comment type="caution">
    <text evidence="1">The sequence shown here is derived from an EMBL/GenBank/DDBJ whole genome shotgun (WGS) entry which is preliminary data.</text>
</comment>
<sequence>MFEEAHTILEDEYGSTMVYWFMENAQYLINGEMIIGEAPQKIKTKKVLGIF</sequence>
<organism evidence="1 2">
    <name type="scientific">Gracilibacillus boraciitolerans JCM 21714</name>
    <dbReference type="NCBI Taxonomy" id="1298598"/>
    <lineage>
        <taxon>Bacteria</taxon>
        <taxon>Bacillati</taxon>
        <taxon>Bacillota</taxon>
        <taxon>Bacilli</taxon>
        <taxon>Bacillales</taxon>
        <taxon>Bacillaceae</taxon>
        <taxon>Gracilibacillus</taxon>
    </lineage>
</organism>
<dbReference type="EMBL" id="BAVS01000044">
    <property type="protein sequence ID" value="GAE95227.1"/>
    <property type="molecule type" value="Genomic_DNA"/>
</dbReference>
<dbReference type="Gene3D" id="3.20.20.140">
    <property type="entry name" value="Metal-dependent hydrolases"/>
    <property type="match status" value="1"/>
</dbReference>
<dbReference type="STRING" id="1298598.JCM21714_4442"/>